<feature type="transmembrane region" description="Helical" evidence="6">
    <location>
        <begin position="291"/>
        <end position="310"/>
    </location>
</feature>
<sequence>MALTLAPPPTVRGRVQLGVSAVLLAVSFAAGLTAEAPTAWGLLPIGVYAALAIGGLNLVGATFVALLSGLLLARPAPVDAATTLLGAFGDSVFFIGVLCALGSALGEILRRTGGAALLVRRVLRMFPADGRSAIALGVMTSALVLVFALGTLAGALAVIAPLVVPVAARAGLTRSTTATALLLGAGAGLATAPFSPANIAIFDATGISYPLFLLVCGLPLALLSYLVAFLVLPRIQRASARDDGDRYAEADGTGEAEGEALPATAGRAAVAFAAALAVAVLAASITRAGALFPIVALPVMTIVTALAARMPAREALAGFWDGFRRVLAIVALFWMLAVLFDLVTVLDPYAILMDDLSGSLAGLSAYAFALAVALLGWVAVPGATAAQIVLIHQIFGPLGDAVGLSAPAWAVVYLWGSKADTYGPFPNPNMVVALGVAQGIRLRTLLLVGWAVLVPGAVMYAAILTLLT</sequence>
<feature type="transmembrane region" description="Helical" evidence="6">
    <location>
        <begin position="322"/>
        <end position="346"/>
    </location>
</feature>
<evidence type="ECO:0000259" key="7">
    <source>
        <dbReference type="Pfam" id="PF03553"/>
    </source>
</evidence>
<evidence type="ECO:0000256" key="4">
    <source>
        <dbReference type="ARBA" id="ARBA00022989"/>
    </source>
</evidence>
<accession>A0A3N1D1J1</accession>
<feature type="transmembrane region" description="Helical" evidence="6">
    <location>
        <begin position="268"/>
        <end position="285"/>
    </location>
</feature>
<name>A0A3N1D1J1_9ACTN</name>
<feature type="transmembrane region" description="Helical" evidence="6">
    <location>
        <begin position="176"/>
        <end position="195"/>
    </location>
</feature>
<comment type="caution">
    <text evidence="8">The sequence shown here is derived from an EMBL/GenBank/DDBJ whole genome shotgun (WGS) entry which is preliminary data.</text>
</comment>
<dbReference type="GO" id="GO:0055085">
    <property type="term" value="P:transmembrane transport"/>
    <property type="evidence" value="ECO:0007669"/>
    <property type="project" value="InterPro"/>
</dbReference>
<feature type="transmembrane region" description="Helical" evidence="6">
    <location>
        <begin position="133"/>
        <end position="164"/>
    </location>
</feature>
<comment type="subcellular location">
    <subcellularLocation>
        <location evidence="1">Cell membrane</location>
        <topology evidence="1">Multi-pass membrane protein</topology>
    </subcellularLocation>
</comment>
<keyword evidence="5 6" id="KW-0472">Membrane</keyword>
<dbReference type="RefSeq" id="WP_123666281.1">
    <property type="nucleotide sequence ID" value="NZ_RJKE01000001.1"/>
</dbReference>
<dbReference type="GO" id="GO:0016020">
    <property type="term" value="C:membrane"/>
    <property type="evidence" value="ECO:0007669"/>
    <property type="project" value="UniProtKB-SubCell"/>
</dbReference>
<keyword evidence="9" id="KW-1185">Reference proteome</keyword>
<feature type="transmembrane region" description="Helical" evidence="6">
    <location>
        <begin position="84"/>
        <end position="105"/>
    </location>
</feature>
<feature type="transmembrane region" description="Helical" evidence="6">
    <location>
        <begin position="447"/>
        <end position="467"/>
    </location>
</feature>
<proteinExistence type="predicted"/>
<gene>
    <name evidence="8" type="ORF">EDD29_4514</name>
</gene>
<feature type="transmembrane region" description="Helical" evidence="6">
    <location>
        <begin position="207"/>
        <end position="232"/>
    </location>
</feature>
<evidence type="ECO:0000313" key="9">
    <source>
        <dbReference type="Proteomes" id="UP000272400"/>
    </source>
</evidence>
<evidence type="ECO:0000256" key="6">
    <source>
        <dbReference type="SAM" id="Phobius"/>
    </source>
</evidence>
<keyword evidence="2" id="KW-1003">Cell membrane</keyword>
<keyword evidence="3 6" id="KW-0812">Transmembrane</keyword>
<keyword evidence="4 6" id="KW-1133">Transmembrane helix</keyword>
<evidence type="ECO:0000256" key="5">
    <source>
        <dbReference type="ARBA" id="ARBA00023136"/>
    </source>
</evidence>
<dbReference type="OrthoDB" id="1837at2"/>
<protein>
    <submittedName>
        <fullName evidence="8">Putative ion transporter superfamily protein YfcC</fullName>
    </submittedName>
</protein>
<dbReference type="Proteomes" id="UP000272400">
    <property type="component" value="Unassembled WGS sequence"/>
</dbReference>
<evidence type="ECO:0000256" key="3">
    <source>
        <dbReference type="ARBA" id="ARBA00022692"/>
    </source>
</evidence>
<reference evidence="8 9" key="1">
    <citation type="submission" date="2018-11" db="EMBL/GenBank/DDBJ databases">
        <title>Sequencing the genomes of 1000 actinobacteria strains.</title>
        <authorList>
            <person name="Klenk H.-P."/>
        </authorList>
    </citation>
    <scope>NUCLEOTIDE SEQUENCE [LARGE SCALE GENOMIC DNA]</scope>
    <source>
        <strain evidence="8 9">DSM 44254</strain>
    </source>
</reference>
<feature type="transmembrane region" description="Helical" evidence="6">
    <location>
        <begin position="45"/>
        <end position="72"/>
    </location>
</feature>
<feature type="transmembrane region" description="Helical" evidence="6">
    <location>
        <begin position="366"/>
        <end position="391"/>
    </location>
</feature>
<feature type="domain" description="Na+/H+ antiporter NhaC-like C-terminal" evidence="7">
    <location>
        <begin position="45"/>
        <end position="200"/>
    </location>
</feature>
<dbReference type="EMBL" id="RJKE01000001">
    <property type="protein sequence ID" value="ROO86928.1"/>
    <property type="molecule type" value="Genomic_DNA"/>
</dbReference>
<evidence type="ECO:0000256" key="1">
    <source>
        <dbReference type="ARBA" id="ARBA00004651"/>
    </source>
</evidence>
<feature type="transmembrane region" description="Helical" evidence="6">
    <location>
        <begin position="398"/>
        <end position="416"/>
    </location>
</feature>
<evidence type="ECO:0000313" key="8">
    <source>
        <dbReference type="EMBL" id="ROO86928.1"/>
    </source>
</evidence>
<dbReference type="InterPro" id="IPR018461">
    <property type="entry name" value="Na/H_Antiport_NhaC-like_C"/>
</dbReference>
<evidence type="ECO:0000256" key="2">
    <source>
        <dbReference type="ARBA" id="ARBA00022475"/>
    </source>
</evidence>
<organism evidence="8 9">
    <name type="scientific">Actinocorallia herbida</name>
    <dbReference type="NCBI Taxonomy" id="58109"/>
    <lineage>
        <taxon>Bacteria</taxon>
        <taxon>Bacillati</taxon>
        <taxon>Actinomycetota</taxon>
        <taxon>Actinomycetes</taxon>
        <taxon>Streptosporangiales</taxon>
        <taxon>Thermomonosporaceae</taxon>
        <taxon>Actinocorallia</taxon>
    </lineage>
</organism>
<dbReference type="AlphaFoldDB" id="A0A3N1D1J1"/>
<dbReference type="Pfam" id="PF03553">
    <property type="entry name" value="Na_H_antiporter"/>
    <property type="match status" value="1"/>
</dbReference>